<reference evidence="1 2" key="1">
    <citation type="submission" date="2018-04" db="EMBL/GenBank/DDBJ databases">
        <title>Draft genome sequence of Pseudomonas syringae pv. actinidiae biovar 1 strains isolated from kiwifruit in Kagawa prefecture.</title>
        <authorList>
            <person name="Tabuchi M."/>
            <person name="Saito M."/>
            <person name="Fujiwara S."/>
            <person name="Sasa N."/>
            <person name="Akimitsu K."/>
            <person name="Gomi K."/>
            <person name="Konishi-Sugita S."/>
            <person name="Hamano K."/>
            <person name="Kataoka I."/>
        </authorList>
    </citation>
    <scope>NUCLEOTIDE SEQUENCE [LARGE SCALE GENOMIC DNA]</scope>
    <source>
        <strain evidence="1 2">MAFF212206</strain>
    </source>
</reference>
<proteinExistence type="predicted"/>
<dbReference type="EMBL" id="BGJZ01000309">
    <property type="protein sequence ID" value="GBH12487.1"/>
    <property type="molecule type" value="Genomic_DNA"/>
</dbReference>
<keyword evidence="1" id="KW-0547">Nucleotide-binding</keyword>
<dbReference type="AlphaFoldDB" id="A0A2V0QI52"/>
<sequence>MKYTTTHRALYLDRQTALLIKPRNRLLRLDIDDGNTIQRVIAISTQHASGFRRIVHGSVRPASKV</sequence>
<organism evidence="1 2">
    <name type="scientific">Pseudomonas syringae pv. actinidiae</name>
    <dbReference type="NCBI Taxonomy" id="103796"/>
    <lineage>
        <taxon>Bacteria</taxon>
        <taxon>Pseudomonadati</taxon>
        <taxon>Pseudomonadota</taxon>
        <taxon>Gammaproteobacteria</taxon>
        <taxon>Pseudomonadales</taxon>
        <taxon>Pseudomonadaceae</taxon>
        <taxon>Pseudomonas</taxon>
        <taxon>Pseudomonas syringae</taxon>
    </lineage>
</organism>
<evidence type="ECO:0000313" key="2">
    <source>
        <dbReference type="Proteomes" id="UP000247480"/>
    </source>
</evidence>
<gene>
    <name evidence="1" type="ORF">KPSA1_05955</name>
</gene>
<dbReference type="GO" id="GO:0004386">
    <property type="term" value="F:helicase activity"/>
    <property type="evidence" value="ECO:0007669"/>
    <property type="project" value="UniProtKB-KW"/>
</dbReference>
<evidence type="ECO:0000313" key="1">
    <source>
        <dbReference type="EMBL" id="GBH12487.1"/>
    </source>
</evidence>
<keyword evidence="1" id="KW-0067">ATP-binding</keyword>
<protein>
    <submittedName>
        <fullName evidence="1">RecG-like helicase</fullName>
    </submittedName>
</protein>
<keyword evidence="1" id="KW-0347">Helicase</keyword>
<name>A0A2V0QI52_PSESF</name>
<keyword evidence="1" id="KW-0378">Hydrolase</keyword>
<dbReference type="Proteomes" id="UP000247480">
    <property type="component" value="Unassembled WGS sequence"/>
</dbReference>
<comment type="caution">
    <text evidence="1">The sequence shown here is derived from an EMBL/GenBank/DDBJ whole genome shotgun (WGS) entry which is preliminary data.</text>
</comment>
<accession>A0A2V0QI52</accession>